<dbReference type="InterPro" id="IPR027417">
    <property type="entry name" value="P-loop_NTPase"/>
</dbReference>
<reference evidence="4" key="1">
    <citation type="submission" date="2021-09" db="EMBL/GenBank/DDBJ databases">
        <title>A high-quality genome of the endoparasitic fungus Hirsutella rhossiliensis with a comparison of Hirsutella genomes reveals transposable elements contributing to genome size variation.</title>
        <authorList>
            <person name="Lin R."/>
            <person name="Jiao Y."/>
            <person name="Sun X."/>
            <person name="Ling J."/>
            <person name="Xie B."/>
            <person name="Cheng X."/>
        </authorList>
    </citation>
    <scope>NUCLEOTIDE SEQUENCE</scope>
    <source>
        <strain evidence="4">HR02</strain>
    </source>
</reference>
<protein>
    <recommendedName>
        <fullName evidence="6">NACHT domain-containing protein</fullName>
    </recommendedName>
</protein>
<gene>
    <name evidence="4" type="ORF">HRG_01994</name>
</gene>
<dbReference type="EMBL" id="JAIZPD010000002">
    <property type="protein sequence ID" value="KAH0966585.1"/>
    <property type="molecule type" value="Genomic_DNA"/>
</dbReference>
<dbReference type="InterPro" id="IPR031352">
    <property type="entry name" value="SesA"/>
</dbReference>
<dbReference type="OrthoDB" id="195446at2759"/>
<dbReference type="AlphaFoldDB" id="A0A9P8N463"/>
<name>A0A9P8N463_9HYPO</name>
<feature type="domain" description="Nephrocystin 3-like N-terminal" evidence="3">
    <location>
        <begin position="228"/>
        <end position="395"/>
    </location>
</feature>
<evidence type="ECO:0000313" key="5">
    <source>
        <dbReference type="Proteomes" id="UP000824596"/>
    </source>
</evidence>
<evidence type="ECO:0000259" key="2">
    <source>
        <dbReference type="Pfam" id="PF17107"/>
    </source>
</evidence>
<dbReference type="RefSeq" id="XP_044724098.1">
    <property type="nucleotide sequence ID" value="XM_044860465.1"/>
</dbReference>
<comment type="caution">
    <text evidence="4">The sequence shown here is derived from an EMBL/GenBank/DDBJ whole genome shotgun (WGS) entry which is preliminary data.</text>
</comment>
<sequence>MVLGMINGLEIVSLIDVSIDIIKLISELHDAIKSFEGLPKAFQHVNEQLPLVLDTLTRAKERVPQLEATTRVFVKEKLQQCEKKASELLEIFKYLKETQGNSIMNVYKRVVKTIGKRGRVEDLMKDILSSVKELSENQVFQLAGQVDKLQNALDTLAQVIPSLADSEMESMNGGTNPEQFGDNNVQNWSVGDGDAWNVTGVVNRGQNFNQSNHYGNMINTTVAKDPWAWLLDNLSFKDWLKPGFWKKVFWLFGEPGFGKSALCVHAIEASEKLFRDRSSRSDPAAFYFYDYGEEPENDTTVYLNLADSLFRQKYAFGDQVSDKIFAFAGSRATGPLLKEFIKAIIEELQVAYIFLDGLDEVLHDSLRANRALQTLNFCLSLTEQKEFDVKVWCSSQDRVKIRTAIEKYNAGFWLHLTGEENAPDIEILVRTSAEQMQKDGPDGMKLRHLHEVMHTIKGNFLWASLAVDSIVQAGPNYLYTSFY</sequence>
<evidence type="ECO:0000259" key="3">
    <source>
        <dbReference type="Pfam" id="PF24883"/>
    </source>
</evidence>
<dbReference type="PANTHER" id="PTHR10039:SF5">
    <property type="entry name" value="NACHT DOMAIN-CONTAINING PROTEIN"/>
    <property type="match status" value="1"/>
</dbReference>
<dbReference type="Pfam" id="PF24883">
    <property type="entry name" value="NPHP3_N"/>
    <property type="match status" value="1"/>
</dbReference>
<keyword evidence="5" id="KW-1185">Reference proteome</keyword>
<evidence type="ECO:0008006" key="6">
    <source>
        <dbReference type="Google" id="ProtNLM"/>
    </source>
</evidence>
<dbReference type="Proteomes" id="UP000824596">
    <property type="component" value="Unassembled WGS sequence"/>
</dbReference>
<organism evidence="4 5">
    <name type="scientific">Hirsutella rhossiliensis</name>
    <dbReference type="NCBI Taxonomy" id="111463"/>
    <lineage>
        <taxon>Eukaryota</taxon>
        <taxon>Fungi</taxon>
        <taxon>Dikarya</taxon>
        <taxon>Ascomycota</taxon>
        <taxon>Pezizomycotina</taxon>
        <taxon>Sordariomycetes</taxon>
        <taxon>Hypocreomycetidae</taxon>
        <taxon>Hypocreales</taxon>
        <taxon>Ophiocordycipitaceae</taxon>
        <taxon>Hirsutella</taxon>
    </lineage>
</organism>
<proteinExistence type="predicted"/>
<dbReference type="InterPro" id="IPR056884">
    <property type="entry name" value="NPHP3-like_N"/>
</dbReference>
<evidence type="ECO:0000313" key="4">
    <source>
        <dbReference type="EMBL" id="KAH0966585.1"/>
    </source>
</evidence>
<keyword evidence="1" id="KW-0677">Repeat</keyword>
<accession>A0A9P8N463</accession>
<dbReference type="Gene3D" id="3.40.50.300">
    <property type="entry name" value="P-loop containing nucleotide triphosphate hydrolases"/>
    <property type="match status" value="1"/>
</dbReference>
<dbReference type="Pfam" id="PF17107">
    <property type="entry name" value="SesA"/>
    <property type="match status" value="1"/>
</dbReference>
<evidence type="ECO:0000256" key="1">
    <source>
        <dbReference type="ARBA" id="ARBA00022737"/>
    </source>
</evidence>
<dbReference type="GeneID" id="68351123"/>
<dbReference type="SUPFAM" id="SSF52540">
    <property type="entry name" value="P-loop containing nucleoside triphosphate hydrolases"/>
    <property type="match status" value="1"/>
</dbReference>
<dbReference type="PANTHER" id="PTHR10039">
    <property type="entry name" value="AMELOGENIN"/>
    <property type="match status" value="1"/>
</dbReference>
<feature type="domain" description="NACHT-NTPase and P-loop NTPases N-terminal" evidence="2">
    <location>
        <begin position="17"/>
        <end position="134"/>
    </location>
</feature>